<dbReference type="SUPFAM" id="SSF81665">
    <property type="entry name" value="Calcium ATPase, transmembrane domain M"/>
    <property type="match status" value="1"/>
</dbReference>
<keyword evidence="3" id="KW-1003">Cell membrane</keyword>
<dbReference type="InterPro" id="IPR036412">
    <property type="entry name" value="HAD-like_sf"/>
</dbReference>
<dbReference type="NCBIfam" id="TIGR01494">
    <property type="entry name" value="ATPase_P-type"/>
    <property type="match status" value="2"/>
</dbReference>
<evidence type="ECO:0000256" key="8">
    <source>
        <dbReference type="ARBA" id="ARBA00022989"/>
    </source>
</evidence>
<comment type="caution">
    <text evidence="12">The sequence shown here is derived from an EMBL/GenBank/DDBJ whole genome shotgun (WGS) entry which is preliminary data.</text>
</comment>
<feature type="transmembrane region" description="Helical" evidence="10">
    <location>
        <begin position="244"/>
        <end position="262"/>
    </location>
</feature>
<feature type="transmembrane region" description="Helical" evidence="10">
    <location>
        <begin position="829"/>
        <end position="849"/>
    </location>
</feature>
<dbReference type="InterPro" id="IPR059000">
    <property type="entry name" value="ATPase_P-type_domA"/>
</dbReference>
<feature type="domain" description="Cation-transporting P-type ATPase N-terminal" evidence="11">
    <location>
        <begin position="4"/>
        <end position="77"/>
    </location>
</feature>
<evidence type="ECO:0000313" key="12">
    <source>
        <dbReference type="EMBL" id="OGG47599.1"/>
    </source>
</evidence>
<dbReference type="GO" id="GO:0005524">
    <property type="term" value="F:ATP binding"/>
    <property type="evidence" value="ECO:0007669"/>
    <property type="project" value="UniProtKB-KW"/>
</dbReference>
<dbReference type="InterPro" id="IPR018303">
    <property type="entry name" value="ATPase_P-typ_P_site"/>
</dbReference>
<dbReference type="InterPro" id="IPR023214">
    <property type="entry name" value="HAD_sf"/>
</dbReference>
<dbReference type="PANTHER" id="PTHR43294:SF21">
    <property type="entry name" value="CATION TRANSPORTING ATPASE"/>
    <property type="match status" value="1"/>
</dbReference>
<dbReference type="Gene3D" id="3.40.1110.10">
    <property type="entry name" value="Calcium-transporting ATPase, cytoplasmic domain N"/>
    <property type="match status" value="1"/>
</dbReference>
<dbReference type="Pfam" id="PF00122">
    <property type="entry name" value="E1-E2_ATPase"/>
    <property type="match status" value="1"/>
</dbReference>
<dbReference type="PRINTS" id="PR00120">
    <property type="entry name" value="HATPASE"/>
</dbReference>
<evidence type="ECO:0000256" key="4">
    <source>
        <dbReference type="ARBA" id="ARBA00022692"/>
    </source>
</evidence>
<dbReference type="Gene3D" id="3.40.50.1000">
    <property type="entry name" value="HAD superfamily/HAD-like"/>
    <property type="match status" value="1"/>
</dbReference>
<evidence type="ECO:0000256" key="2">
    <source>
        <dbReference type="ARBA" id="ARBA00005675"/>
    </source>
</evidence>
<dbReference type="InterPro" id="IPR023298">
    <property type="entry name" value="ATPase_P-typ_TM_dom_sf"/>
</dbReference>
<comment type="subcellular location">
    <subcellularLocation>
        <location evidence="1">Cell membrane</location>
        <topology evidence="1">Multi-pass membrane protein</topology>
    </subcellularLocation>
</comment>
<evidence type="ECO:0000256" key="7">
    <source>
        <dbReference type="ARBA" id="ARBA00022967"/>
    </source>
</evidence>
<organism evidence="12 13">
    <name type="scientific">Candidatus Kaiserbacteria bacterium RIFCSPHIGHO2_01_FULL_49_13</name>
    <dbReference type="NCBI Taxonomy" id="1798477"/>
    <lineage>
        <taxon>Bacteria</taxon>
        <taxon>Candidatus Kaiseribacteriota</taxon>
    </lineage>
</organism>
<keyword evidence="9 10" id="KW-0472">Membrane</keyword>
<evidence type="ECO:0000256" key="9">
    <source>
        <dbReference type="ARBA" id="ARBA00023136"/>
    </source>
</evidence>
<dbReference type="AlphaFoldDB" id="A0A1F6CEJ0"/>
<dbReference type="SFLD" id="SFLDS00003">
    <property type="entry name" value="Haloacid_Dehalogenase"/>
    <property type="match status" value="1"/>
</dbReference>
<feature type="transmembrane region" description="Helical" evidence="10">
    <location>
        <begin position="274"/>
        <end position="299"/>
    </location>
</feature>
<evidence type="ECO:0000256" key="5">
    <source>
        <dbReference type="ARBA" id="ARBA00022741"/>
    </source>
</evidence>
<dbReference type="InterPro" id="IPR001757">
    <property type="entry name" value="P_typ_ATPase"/>
</dbReference>
<comment type="similarity">
    <text evidence="2">Belongs to the cation transport ATPase (P-type) (TC 3.A.3) family. Type IIA subfamily.</text>
</comment>
<evidence type="ECO:0000259" key="11">
    <source>
        <dbReference type="SMART" id="SM00831"/>
    </source>
</evidence>
<dbReference type="InterPro" id="IPR008250">
    <property type="entry name" value="ATPase_P-typ_transduc_dom_A_sf"/>
</dbReference>
<keyword evidence="7" id="KW-1278">Translocase</keyword>
<dbReference type="SUPFAM" id="SSF81660">
    <property type="entry name" value="Metal cation-transporting ATPase, ATP-binding domain N"/>
    <property type="match status" value="1"/>
</dbReference>
<feature type="transmembrane region" description="Helical" evidence="10">
    <location>
        <begin position="52"/>
        <end position="75"/>
    </location>
</feature>
<dbReference type="Gene3D" id="2.70.150.10">
    <property type="entry name" value="Calcium-transporting ATPase, cytoplasmic transduction domain A"/>
    <property type="match status" value="1"/>
</dbReference>
<dbReference type="InterPro" id="IPR023299">
    <property type="entry name" value="ATPase_P-typ_cyto_dom_N"/>
</dbReference>
<dbReference type="GO" id="GO:0005886">
    <property type="term" value="C:plasma membrane"/>
    <property type="evidence" value="ECO:0007669"/>
    <property type="project" value="UniProtKB-SubCell"/>
</dbReference>
<dbReference type="SUPFAM" id="SSF81653">
    <property type="entry name" value="Calcium ATPase, transduction domain A"/>
    <property type="match status" value="1"/>
</dbReference>
<proteinExistence type="inferred from homology"/>
<name>A0A1F6CEJ0_9BACT</name>
<sequence>MARPWYSFTLEKTFEKLESSDRGLSLEVASERLKQYGTNSLPEEKPHSKLRLFLSQFQSPLIYILLAASAVVFAMGETIDGSIILAVLLFNAIVGVIQEGKAQNTLLALKKFVETNATVLRDGKEFIIPDREVVPGDILILQEGERIPADARVILSHSLKIDEASLTGESGPIYKNTDVLLRDDLPTAEQKNMVWKGTYVVSGNGRAIVVATGLGTVIGGIAKQISTIDTEIPLKANIRYLSRAIIATVAVISAILFTVGILSGHSVKEMFTTVVSLSVSIIPEGLPIVMTLVLATGVWRMSKRNALVKRLQAVEALGQAQVIAVDKTGTITKNELIIRKAWTGGNLFEIGGVGYEPKGEITFEEHIVNPAHHDELLYLGKTTSLFSSARLSYVEEAKEWRVAGDPTEAAMLVFAEKIGFHKEDLLRESPLISEIPFDYRLKYHATVHQTEGGHLLTVAGAPETILAFCTKIRRDGKNHPLSRSEKEELEATFIRMSEEGLRVLAIAVRHDAPKQLKTESIHSLSFIGFFGMQDTLRPEVKGAMQRAKDAGIKVVMITGDHKITARAIAKEAGIYQEGDTILTGDEIEKMYDAVLVDKLASTTIFARVTPEHKMQIINAYKKRGEIVAMTGDGVNDAPSLVAADLGVSMGKIGTEVAKEASDIVLLDDDFGSIVSAIEEGRSIYKTIKKVILYLFSTSTGEVLVISVALFLGYPLPILAAQIIWLNFVTDGFLDVALAMEPKEEGLLSEKFEHPKKYIVDSLMIQRMAVMALPMMIGTLFLFSQHFETDIAKAWTISLTVLAVFQWFNAWNCRSENKSIFSMNWFSNKYLVGATFIVIALQMAAIYTPVMQKILRTVPLELSEWLLIIPVAASIIVAEELRKLFYRRRISIMSA</sequence>
<dbReference type="SFLD" id="SFLDG00002">
    <property type="entry name" value="C1.7:_P-type_atpase_like"/>
    <property type="match status" value="1"/>
</dbReference>
<dbReference type="InterPro" id="IPR004014">
    <property type="entry name" value="ATPase_P-typ_cation-transptr_N"/>
</dbReference>
<feature type="transmembrane region" description="Helical" evidence="10">
    <location>
        <begin position="81"/>
        <end position="97"/>
    </location>
</feature>
<dbReference type="InterPro" id="IPR006068">
    <property type="entry name" value="ATPase_P-typ_cation-transptr_C"/>
</dbReference>
<dbReference type="SMART" id="SM00831">
    <property type="entry name" value="Cation_ATPase_N"/>
    <property type="match status" value="1"/>
</dbReference>
<keyword evidence="5" id="KW-0547">Nucleotide-binding</keyword>
<protein>
    <recommendedName>
        <fullName evidence="11">Cation-transporting P-type ATPase N-terminal domain-containing protein</fullName>
    </recommendedName>
</protein>
<dbReference type="PRINTS" id="PR00119">
    <property type="entry name" value="CATATPASE"/>
</dbReference>
<dbReference type="Proteomes" id="UP000178344">
    <property type="component" value="Unassembled WGS sequence"/>
</dbReference>
<dbReference type="Pfam" id="PF00690">
    <property type="entry name" value="Cation_ATPase_N"/>
    <property type="match status" value="1"/>
</dbReference>
<evidence type="ECO:0000256" key="6">
    <source>
        <dbReference type="ARBA" id="ARBA00022840"/>
    </source>
</evidence>
<accession>A0A1F6CEJ0</accession>
<dbReference type="PROSITE" id="PS00154">
    <property type="entry name" value="ATPASE_E1_E2"/>
    <property type="match status" value="1"/>
</dbReference>
<dbReference type="Pfam" id="PF13246">
    <property type="entry name" value="Cation_ATPase"/>
    <property type="match status" value="1"/>
</dbReference>
<reference evidence="12 13" key="1">
    <citation type="journal article" date="2016" name="Nat. Commun.">
        <title>Thousands of microbial genomes shed light on interconnected biogeochemical processes in an aquifer system.</title>
        <authorList>
            <person name="Anantharaman K."/>
            <person name="Brown C.T."/>
            <person name="Hug L.A."/>
            <person name="Sharon I."/>
            <person name="Castelle C.J."/>
            <person name="Probst A.J."/>
            <person name="Thomas B.C."/>
            <person name="Singh A."/>
            <person name="Wilkins M.J."/>
            <person name="Karaoz U."/>
            <person name="Brodie E.L."/>
            <person name="Williams K.H."/>
            <person name="Hubbard S.S."/>
            <person name="Banfield J.F."/>
        </authorList>
    </citation>
    <scope>NUCLEOTIDE SEQUENCE [LARGE SCALE GENOMIC DNA]</scope>
</reference>
<dbReference type="SUPFAM" id="SSF56784">
    <property type="entry name" value="HAD-like"/>
    <property type="match status" value="1"/>
</dbReference>
<feature type="transmembrane region" description="Helical" evidence="10">
    <location>
        <begin position="757"/>
        <end position="781"/>
    </location>
</feature>
<evidence type="ECO:0000256" key="10">
    <source>
        <dbReference type="SAM" id="Phobius"/>
    </source>
</evidence>
<evidence type="ECO:0000313" key="13">
    <source>
        <dbReference type="Proteomes" id="UP000178344"/>
    </source>
</evidence>
<dbReference type="EMBL" id="MFKQ01000005">
    <property type="protein sequence ID" value="OGG47599.1"/>
    <property type="molecule type" value="Genomic_DNA"/>
</dbReference>
<dbReference type="SFLD" id="SFLDF00027">
    <property type="entry name" value="p-type_atpase"/>
    <property type="match status" value="1"/>
</dbReference>
<evidence type="ECO:0000256" key="3">
    <source>
        <dbReference type="ARBA" id="ARBA00022475"/>
    </source>
</evidence>
<dbReference type="PANTHER" id="PTHR43294">
    <property type="entry name" value="SODIUM/POTASSIUM-TRANSPORTING ATPASE SUBUNIT ALPHA"/>
    <property type="match status" value="1"/>
</dbReference>
<dbReference type="Gene3D" id="1.20.1110.10">
    <property type="entry name" value="Calcium-transporting ATPase, transmembrane domain"/>
    <property type="match status" value="1"/>
</dbReference>
<dbReference type="InterPro" id="IPR050510">
    <property type="entry name" value="Cation_transp_ATPase_P-type"/>
</dbReference>
<dbReference type="GO" id="GO:0016887">
    <property type="term" value="F:ATP hydrolysis activity"/>
    <property type="evidence" value="ECO:0007669"/>
    <property type="project" value="InterPro"/>
</dbReference>
<keyword evidence="4 10" id="KW-0812">Transmembrane</keyword>
<feature type="transmembrane region" description="Helical" evidence="10">
    <location>
        <begin position="793"/>
        <end position="809"/>
    </location>
</feature>
<dbReference type="Pfam" id="PF00689">
    <property type="entry name" value="Cation_ATPase_C"/>
    <property type="match status" value="1"/>
</dbReference>
<dbReference type="InterPro" id="IPR044492">
    <property type="entry name" value="P_typ_ATPase_HD_dom"/>
</dbReference>
<evidence type="ECO:0000256" key="1">
    <source>
        <dbReference type="ARBA" id="ARBA00004651"/>
    </source>
</evidence>
<keyword evidence="8 10" id="KW-1133">Transmembrane helix</keyword>
<gene>
    <name evidence="12" type="ORF">A2671_00295</name>
</gene>
<dbReference type="FunFam" id="3.40.50.1000:FF:000193">
    <property type="entry name" value="Plasma membrane calcium-transporting ATPase 2"/>
    <property type="match status" value="1"/>
</dbReference>
<keyword evidence="6" id="KW-0067">ATP-binding</keyword>